<dbReference type="PANTHER" id="PTHR46560">
    <property type="entry name" value="CYPHER, ISOFORM B"/>
    <property type="match status" value="1"/>
</dbReference>
<reference evidence="2 3" key="1">
    <citation type="submission" date="2015-07" db="EMBL/GenBank/DDBJ databases">
        <title>The genome of Dufourea novaeangliae.</title>
        <authorList>
            <person name="Pan H."/>
            <person name="Kapheim K."/>
        </authorList>
    </citation>
    <scope>NUCLEOTIDE SEQUENCE [LARGE SCALE GENOMIC DNA]</scope>
    <source>
        <strain evidence="2">0120121106</strain>
        <tissue evidence="2">Whole body</tissue>
    </source>
</reference>
<sequence>IAEEIWQQDLSMDMQIEASTEGFDQVSLRCGAEKMIVDLKTSDNFSGVIYTQGSFYSRQSPCFFDPLHGGNYTMNIPFDQCKTETEDNKYRNILVVQHDDELITPGDAAFILECDFSKSRDFTVSAELGEPDKRQVI</sequence>
<feature type="domain" description="ZP" evidence="1">
    <location>
        <begin position="29"/>
        <end position="137"/>
    </location>
</feature>
<protein>
    <recommendedName>
        <fullName evidence="1">ZP domain-containing protein</fullName>
    </recommendedName>
</protein>
<evidence type="ECO:0000313" key="2">
    <source>
        <dbReference type="EMBL" id="KZC08845.1"/>
    </source>
</evidence>
<dbReference type="Proteomes" id="UP000076502">
    <property type="component" value="Unassembled WGS sequence"/>
</dbReference>
<dbReference type="OrthoDB" id="10043417at2759"/>
<evidence type="ECO:0000313" key="3">
    <source>
        <dbReference type="Proteomes" id="UP000076502"/>
    </source>
</evidence>
<dbReference type="EMBL" id="KQ434857">
    <property type="protein sequence ID" value="KZC08845.1"/>
    <property type="molecule type" value="Genomic_DNA"/>
</dbReference>
<gene>
    <name evidence="2" type="ORF">WN55_11348</name>
</gene>
<keyword evidence="3" id="KW-1185">Reference proteome</keyword>
<evidence type="ECO:0000259" key="1">
    <source>
        <dbReference type="PROSITE" id="PS51034"/>
    </source>
</evidence>
<dbReference type="PANTHER" id="PTHR46560:SF7">
    <property type="entry name" value="RE59626P"/>
    <property type="match status" value="1"/>
</dbReference>
<dbReference type="PROSITE" id="PS51034">
    <property type="entry name" value="ZP_2"/>
    <property type="match status" value="1"/>
</dbReference>
<accession>A0A154PAB9</accession>
<dbReference type="InterPro" id="IPR001507">
    <property type="entry name" value="ZP_dom"/>
</dbReference>
<organism evidence="2 3">
    <name type="scientific">Dufourea novaeangliae</name>
    <name type="common">Sweat bee</name>
    <dbReference type="NCBI Taxonomy" id="178035"/>
    <lineage>
        <taxon>Eukaryota</taxon>
        <taxon>Metazoa</taxon>
        <taxon>Ecdysozoa</taxon>
        <taxon>Arthropoda</taxon>
        <taxon>Hexapoda</taxon>
        <taxon>Insecta</taxon>
        <taxon>Pterygota</taxon>
        <taxon>Neoptera</taxon>
        <taxon>Endopterygota</taxon>
        <taxon>Hymenoptera</taxon>
        <taxon>Apocrita</taxon>
        <taxon>Aculeata</taxon>
        <taxon>Apoidea</taxon>
        <taxon>Anthophila</taxon>
        <taxon>Halictidae</taxon>
        <taxon>Rophitinae</taxon>
        <taxon>Dufourea</taxon>
    </lineage>
</organism>
<dbReference type="InterPro" id="IPR056953">
    <property type="entry name" value="CUT_N"/>
</dbReference>
<dbReference type="STRING" id="178035.A0A154PAB9"/>
<dbReference type="Pfam" id="PF25057">
    <property type="entry name" value="CUT_N"/>
    <property type="match status" value="1"/>
</dbReference>
<feature type="non-terminal residue" evidence="2">
    <location>
        <position position="1"/>
    </location>
</feature>
<proteinExistence type="predicted"/>
<dbReference type="AlphaFoldDB" id="A0A154PAB9"/>
<name>A0A154PAB9_DUFNO</name>